<evidence type="ECO:0000259" key="1">
    <source>
        <dbReference type="Pfam" id="PF03372"/>
    </source>
</evidence>
<name>A0AAN7FFI4_QUERU</name>
<reference evidence="2 3" key="1">
    <citation type="journal article" date="2023" name="G3 (Bethesda)">
        <title>A haplotype-resolved chromosome-scale genome for Quercus rubra L. provides insights into the genetics of adaptive traits for red oak species.</title>
        <authorList>
            <person name="Kapoor B."/>
            <person name="Jenkins J."/>
            <person name="Schmutz J."/>
            <person name="Zhebentyayeva T."/>
            <person name="Kuelheim C."/>
            <person name="Coggeshall M."/>
            <person name="Heim C."/>
            <person name="Lasky J.R."/>
            <person name="Leites L."/>
            <person name="Islam-Faridi N."/>
            <person name="Romero-Severson J."/>
            <person name="DeLeo V.L."/>
            <person name="Lucas S.M."/>
            <person name="Lazic D."/>
            <person name="Gailing O."/>
            <person name="Carlson J."/>
            <person name="Staton M."/>
        </authorList>
    </citation>
    <scope>NUCLEOTIDE SEQUENCE [LARGE SCALE GENOMIC DNA]</scope>
    <source>
        <strain evidence="2">Pseudo-F2</strain>
    </source>
</reference>
<dbReference type="GO" id="GO:0003824">
    <property type="term" value="F:catalytic activity"/>
    <property type="evidence" value="ECO:0007669"/>
    <property type="project" value="InterPro"/>
</dbReference>
<dbReference type="SUPFAM" id="SSF56219">
    <property type="entry name" value="DNase I-like"/>
    <property type="match status" value="1"/>
</dbReference>
<organism evidence="2 3">
    <name type="scientific">Quercus rubra</name>
    <name type="common">Northern red oak</name>
    <name type="synonym">Quercus borealis</name>
    <dbReference type="NCBI Taxonomy" id="3512"/>
    <lineage>
        <taxon>Eukaryota</taxon>
        <taxon>Viridiplantae</taxon>
        <taxon>Streptophyta</taxon>
        <taxon>Embryophyta</taxon>
        <taxon>Tracheophyta</taxon>
        <taxon>Spermatophyta</taxon>
        <taxon>Magnoliopsida</taxon>
        <taxon>eudicotyledons</taxon>
        <taxon>Gunneridae</taxon>
        <taxon>Pentapetalae</taxon>
        <taxon>rosids</taxon>
        <taxon>fabids</taxon>
        <taxon>Fagales</taxon>
        <taxon>Fagaceae</taxon>
        <taxon>Quercus</taxon>
    </lineage>
</organism>
<gene>
    <name evidence="2" type="ORF">RGQ29_020508</name>
</gene>
<dbReference type="Proteomes" id="UP001324115">
    <property type="component" value="Unassembled WGS sequence"/>
</dbReference>
<feature type="domain" description="Endonuclease/exonuclease/phosphatase" evidence="1">
    <location>
        <begin position="6"/>
        <end position="224"/>
    </location>
</feature>
<protein>
    <recommendedName>
        <fullName evidence="1">Endonuclease/exonuclease/phosphatase domain-containing protein</fullName>
    </recommendedName>
</protein>
<evidence type="ECO:0000313" key="2">
    <source>
        <dbReference type="EMBL" id="KAK4589964.1"/>
    </source>
</evidence>
<sequence>MKVLGWNCRDICRAATVRALKAQIKGTSPDVIFLSETKASTSKMVEVMNAIKFSNLCVVEAKGTAGGICVMWKVGYAIQQVEYNKNLIAVKISDANCVWLLVAFYGPPYPSKKKKAWENLMALLGAYQGPWVCIGDFNYTINVREIIRGRRGSNSSATNYLKELIFEFGAIDLGYFGNAFTWARGKWGSSAIKKRLDRGIASISWRLAFPKATVSHLGTIMSDHTPILLDTNPEDSFAHRPFRFEATWIRDNGYKEIIEKAWNEETHDQAFARLYKK</sequence>
<keyword evidence="3" id="KW-1185">Reference proteome</keyword>
<evidence type="ECO:0000313" key="3">
    <source>
        <dbReference type="Proteomes" id="UP001324115"/>
    </source>
</evidence>
<dbReference type="InterPro" id="IPR005135">
    <property type="entry name" value="Endo/exonuclease/phosphatase"/>
</dbReference>
<dbReference type="Pfam" id="PF03372">
    <property type="entry name" value="Exo_endo_phos"/>
    <property type="match status" value="1"/>
</dbReference>
<dbReference type="AlphaFoldDB" id="A0AAN7FFI4"/>
<comment type="caution">
    <text evidence="2">The sequence shown here is derived from an EMBL/GenBank/DDBJ whole genome shotgun (WGS) entry which is preliminary data.</text>
</comment>
<dbReference type="Gene3D" id="3.60.10.10">
    <property type="entry name" value="Endonuclease/exonuclease/phosphatase"/>
    <property type="match status" value="1"/>
</dbReference>
<dbReference type="EMBL" id="JAXUIC010000005">
    <property type="protein sequence ID" value="KAK4589964.1"/>
    <property type="molecule type" value="Genomic_DNA"/>
</dbReference>
<dbReference type="InterPro" id="IPR036691">
    <property type="entry name" value="Endo/exonu/phosph_ase_sf"/>
</dbReference>
<proteinExistence type="predicted"/>
<dbReference type="PANTHER" id="PTHR33710:SF77">
    <property type="entry name" value="DNASE I-LIKE SUPERFAMILY PROTEIN"/>
    <property type="match status" value="1"/>
</dbReference>
<dbReference type="PANTHER" id="PTHR33710">
    <property type="entry name" value="BNAC02G09200D PROTEIN"/>
    <property type="match status" value="1"/>
</dbReference>
<accession>A0AAN7FFI4</accession>